<dbReference type="Proteomes" id="UP000198427">
    <property type="component" value="Unassembled WGS sequence"/>
</dbReference>
<sequence length="319" mass="37212">MAYRIGSFNMFKFSFRSDNEIRKNIKQIARIIYEQQFEIIALQEVFSKNAMDLLLKELGEHRWQGVWEAPNALSTLAAEGYAYIWDKTRFRLSTTVLPDGSTRIFKPHIYNQYKVNRSLGQRQLIRNPYYARFEPINGAFCEFRLINVHIMFSRNSTHNNILDAGAILLRKREFDILTKSLYLSIADKVYGNNRPSYTIILGDYNLNLPFSGAKNAFLNEVVEVDNGGTIRKLITVQKELTTLKSSPTEEQLKKKKDIIASYWANNFDHFTYDYDRFQGIGIHAGRINTIQQYCNNDYQLHRKEISDHVPITLDINLIK</sequence>
<dbReference type="SUPFAM" id="SSF56219">
    <property type="entry name" value="DNase I-like"/>
    <property type="match status" value="1"/>
</dbReference>
<dbReference type="EMBL" id="FZNZ01000019">
    <property type="protein sequence ID" value="SNR92145.1"/>
    <property type="molecule type" value="Genomic_DNA"/>
</dbReference>
<dbReference type="InterPro" id="IPR036691">
    <property type="entry name" value="Endo/exonu/phosph_ase_sf"/>
</dbReference>
<dbReference type="AlphaFoldDB" id="A0A2K9H8K4"/>
<reference evidence="1 2" key="1">
    <citation type="submission" date="2017-06" db="EMBL/GenBank/DDBJ databases">
        <authorList>
            <person name="Varghese N."/>
            <person name="Submissions S."/>
        </authorList>
    </citation>
    <scope>NUCLEOTIDE SEQUENCE [LARGE SCALE GENOMIC DNA]</scope>
    <source>
        <strain evidence="1 2">DSM 26989</strain>
    </source>
</reference>
<evidence type="ECO:0000313" key="2">
    <source>
        <dbReference type="Proteomes" id="UP000198427"/>
    </source>
</evidence>
<organism evidence="1 2">
    <name type="scientific">Prevotella jejuni</name>
    <dbReference type="NCBI Taxonomy" id="1177574"/>
    <lineage>
        <taxon>Bacteria</taxon>
        <taxon>Pseudomonadati</taxon>
        <taxon>Bacteroidota</taxon>
        <taxon>Bacteroidia</taxon>
        <taxon>Bacteroidales</taxon>
        <taxon>Prevotellaceae</taxon>
        <taxon>Prevotella</taxon>
    </lineage>
</organism>
<comment type="caution">
    <text evidence="1">The sequence shown here is derived from an EMBL/GenBank/DDBJ whole genome shotgun (WGS) entry which is preliminary data.</text>
</comment>
<dbReference type="Gene3D" id="3.60.10.10">
    <property type="entry name" value="Endonuclease/exonuclease/phosphatase"/>
    <property type="match status" value="1"/>
</dbReference>
<dbReference type="GeneID" id="94029013"/>
<gene>
    <name evidence="1" type="ORF">SAMN06265364_11948</name>
</gene>
<evidence type="ECO:0000313" key="1">
    <source>
        <dbReference type="EMBL" id="SNR92145.1"/>
    </source>
</evidence>
<accession>A0A2K9H8K4</accession>
<keyword evidence="2" id="KW-1185">Reference proteome</keyword>
<name>A0A2K9H8K4_9BACT</name>
<dbReference type="OrthoDB" id="1074628at2"/>
<dbReference type="RefSeq" id="WP_089366515.1">
    <property type="nucleotide sequence ID" value="NZ_CP023863.1"/>
</dbReference>
<protein>
    <submittedName>
        <fullName evidence="1">Uncharacterized protein</fullName>
    </submittedName>
</protein>
<proteinExistence type="predicted"/>
<dbReference type="KEGG" id="pje:CRM71_06245"/>